<sequence length="301" mass="33973">MLQRLFRIIAGVLGVLTALLILLSLPALFSKQGSISFQPAVFWDKLLALAKQLLHPEKLEYASSMQRIGELPRMFPLFPNVWEPYMYSFALLAAAFVSALLLASCLAYVYVLISKRWKGTIQAVMFVLESTPDMMILICSQMFFIWLLRQTGWMPFHILAFGDKKAYALPIICLTILPTVQLFRMFVLCLAEESSKPYVETARGKGMSSAYIVRMHLFRNVWIHLLHHAKTISLFLISNLLVLEIVFNIPGIMRFLVRTYAGAPAVTFAVLLLIFAPFFLFFLGSSCIAKRFSGESGAAKP</sequence>
<dbReference type="AlphaFoldDB" id="A0AA41X9S5"/>
<feature type="transmembrane region" description="Helical" evidence="7">
    <location>
        <begin position="234"/>
        <end position="257"/>
    </location>
</feature>
<keyword evidence="5 7" id="KW-1133">Transmembrane helix</keyword>
<evidence type="ECO:0000256" key="2">
    <source>
        <dbReference type="ARBA" id="ARBA00022448"/>
    </source>
</evidence>
<keyword evidence="4 7" id="KW-0812">Transmembrane</keyword>
<name>A0AA41X9S5_9BACI</name>
<evidence type="ECO:0000259" key="8">
    <source>
        <dbReference type="Pfam" id="PF00528"/>
    </source>
</evidence>
<keyword evidence="2" id="KW-0813">Transport</keyword>
<evidence type="ECO:0000256" key="5">
    <source>
        <dbReference type="ARBA" id="ARBA00022989"/>
    </source>
</evidence>
<evidence type="ECO:0000256" key="7">
    <source>
        <dbReference type="SAM" id="Phobius"/>
    </source>
</evidence>
<dbReference type="InterPro" id="IPR000515">
    <property type="entry name" value="MetI-like"/>
</dbReference>
<dbReference type="Pfam" id="PF00528">
    <property type="entry name" value="BPD_transp_1"/>
    <property type="match status" value="1"/>
</dbReference>
<protein>
    <submittedName>
        <fullName evidence="9">ABC transporter permease subunit</fullName>
    </submittedName>
</protein>
<comment type="subcellular location">
    <subcellularLocation>
        <location evidence="1">Cell membrane</location>
        <topology evidence="1">Multi-pass membrane protein</topology>
    </subcellularLocation>
</comment>
<accession>A0AA41X9S5</accession>
<feature type="transmembrane region" description="Helical" evidence="7">
    <location>
        <begin position="123"/>
        <end position="147"/>
    </location>
</feature>
<dbReference type="GO" id="GO:0005886">
    <property type="term" value="C:plasma membrane"/>
    <property type="evidence" value="ECO:0007669"/>
    <property type="project" value="UniProtKB-SubCell"/>
</dbReference>
<organism evidence="9 10">
    <name type="scientific">Ectobacillus ponti</name>
    <dbReference type="NCBI Taxonomy" id="2961894"/>
    <lineage>
        <taxon>Bacteria</taxon>
        <taxon>Bacillati</taxon>
        <taxon>Bacillota</taxon>
        <taxon>Bacilli</taxon>
        <taxon>Bacillales</taxon>
        <taxon>Bacillaceae</taxon>
        <taxon>Ectobacillus</taxon>
    </lineage>
</organism>
<evidence type="ECO:0000256" key="3">
    <source>
        <dbReference type="ARBA" id="ARBA00022475"/>
    </source>
</evidence>
<dbReference type="PANTHER" id="PTHR30465:SF44">
    <property type="entry name" value="ABC-TYPE DIPEPTIDE_OLIGOPEPTIDE TRANSPORT SYSTEM, PERMEASE COMPONENT"/>
    <property type="match status" value="1"/>
</dbReference>
<keyword evidence="6 7" id="KW-0472">Membrane</keyword>
<comment type="caution">
    <text evidence="9">The sequence shown here is derived from an EMBL/GenBank/DDBJ whole genome shotgun (WGS) entry which is preliminary data.</text>
</comment>
<evidence type="ECO:0000256" key="6">
    <source>
        <dbReference type="ARBA" id="ARBA00023136"/>
    </source>
</evidence>
<feature type="transmembrane region" description="Helical" evidence="7">
    <location>
        <begin position="263"/>
        <end position="283"/>
    </location>
</feature>
<dbReference type="SUPFAM" id="SSF161098">
    <property type="entry name" value="MetI-like"/>
    <property type="match status" value="1"/>
</dbReference>
<dbReference type="RefSeq" id="WP_254758827.1">
    <property type="nucleotide sequence ID" value="NZ_JANCLT010000004.1"/>
</dbReference>
<dbReference type="Gene3D" id="1.10.3720.10">
    <property type="entry name" value="MetI-like"/>
    <property type="match status" value="1"/>
</dbReference>
<feature type="transmembrane region" description="Helical" evidence="7">
    <location>
        <begin position="167"/>
        <end position="187"/>
    </location>
</feature>
<feature type="transmembrane region" description="Helical" evidence="7">
    <location>
        <begin position="85"/>
        <end position="111"/>
    </location>
</feature>
<evidence type="ECO:0000313" key="10">
    <source>
        <dbReference type="Proteomes" id="UP001156102"/>
    </source>
</evidence>
<dbReference type="GO" id="GO:0055085">
    <property type="term" value="P:transmembrane transport"/>
    <property type="evidence" value="ECO:0007669"/>
    <property type="project" value="InterPro"/>
</dbReference>
<keyword evidence="3" id="KW-1003">Cell membrane</keyword>
<gene>
    <name evidence="9" type="ORF">NK662_10245</name>
</gene>
<reference evidence="9" key="1">
    <citation type="submission" date="2022-07" db="EMBL/GenBank/DDBJ databases">
        <authorList>
            <person name="Li W.-J."/>
            <person name="Deng Q.-Q."/>
        </authorList>
    </citation>
    <scope>NUCLEOTIDE SEQUENCE</scope>
    <source>
        <strain evidence="9">SYSU M60031</strain>
    </source>
</reference>
<evidence type="ECO:0000256" key="1">
    <source>
        <dbReference type="ARBA" id="ARBA00004651"/>
    </source>
</evidence>
<dbReference type="PANTHER" id="PTHR30465">
    <property type="entry name" value="INNER MEMBRANE ABC TRANSPORTER"/>
    <property type="match status" value="1"/>
</dbReference>
<dbReference type="CDD" id="cd06261">
    <property type="entry name" value="TM_PBP2"/>
    <property type="match status" value="1"/>
</dbReference>
<dbReference type="InterPro" id="IPR035906">
    <property type="entry name" value="MetI-like_sf"/>
</dbReference>
<evidence type="ECO:0000256" key="4">
    <source>
        <dbReference type="ARBA" id="ARBA00022692"/>
    </source>
</evidence>
<feature type="domain" description="ABC transmembrane type-1" evidence="8">
    <location>
        <begin position="101"/>
        <end position="282"/>
    </location>
</feature>
<dbReference type="EMBL" id="JANCLT010000004">
    <property type="protein sequence ID" value="MCP8968918.1"/>
    <property type="molecule type" value="Genomic_DNA"/>
</dbReference>
<evidence type="ECO:0000313" key="9">
    <source>
        <dbReference type="EMBL" id="MCP8968918.1"/>
    </source>
</evidence>
<keyword evidence="10" id="KW-1185">Reference proteome</keyword>
<dbReference type="Proteomes" id="UP001156102">
    <property type="component" value="Unassembled WGS sequence"/>
</dbReference>
<proteinExistence type="predicted"/>